<keyword evidence="3" id="KW-0808">Transferase</keyword>
<protein>
    <submittedName>
        <fullName evidence="3">Sensor histidine kinase YehU</fullName>
        <ecNumber evidence="3">2.7.13.3</ecNumber>
    </submittedName>
</protein>
<dbReference type="EMBL" id="MCGI01000001">
    <property type="protein sequence ID" value="ODM13590.1"/>
    <property type="molecule type" value="Genomic_DNA"/>
</dbReference>
<dbReference type="InterPro" id="IPR036890">
    <property type="entry name" value="HATPase_C_sf"/>
</dbReference>
<evidence type="ECO:0000256" key="1">
    <source>
        <dbReference type="SAM" id="Phobius"/>
    </source>
</evidence>
<dbReference type="GO" id="GO:0000155">
    <property type="term" value="F:phosphorelay sensor kinase activity"/>
    <property type="evidence" value="ECO:0007669"/>
    <property type="project" value="InterPro"/>
</dbReference>
<dbReference type="RefSeq" id="WP_069156145.1">
    <property type="nucleotide sequence ID" value="NZ_JBKXXQ010000027.1"/>
</dbReference>
<feature type="transmembrane region" description="Helical" evidence="1">
    <location>
        <begin position="301"/>
        <end position="322"/>
    </location>
</feature>
<dbReference type="GeneID" id="93299800"/>
<dbReference type="InterPro" id="IPR050640">
    <property type="entry name" value="Bact_2-comp_sensor_kinase"/>
</dbReference>
<gene>
    <name evidence="3" type="primary">yehU_7</name>
    <name evidence="3" type="ORF">BEH84_01306</name>
</gene>
<evidence type="ECO:0000313" key="3">
    <source>
        <dbReference type="EMBL" id="ODM13590.1"/>
    </source>
</evidence>
<organism evidence="3 4">
    <name type="scientific">Eisenbergiella tayi</name>
    <dbReference type="NCBI Taxonomy" id="1432052"/>
    <lineage>
        <taxon>Bacteria</taxon>
        <taxon>Bacillati</taxon>
        <taxon>Bacillota</taxon>
        <taxon>Clostridia</taxon>
        <taxon>Lachnospirales</taxon>
        <taxon>Lachnospiraceae</taxon>
        <taxon>Eisenbergiella</taxon>
    </lineage>
</organism>
<dbReference type="PANTHER" id="PTHR34220">
    <property type="entry name" value="SENSOR HISTIDINE KINASE YPDA"/>
    <property type="match status" value="1"/>
</dbReference>
<dbReference type="EC" id="2.7.13.3" evidence="3"/>
<dbReference type="Pfam" id="PF06580">
    <property type="entry name" value="His_kinase"/>
    <property type="match status" value="1"/>
</dbReference>
<proteinExistence type="predicted"/>
<sequence length="610" mass="70522">MKKINSYFLNEFHKGKSSIIIKFLRQFLLTIIIPTISLWIIYLAVLNIYFINNTLSIQQTYLENSLSQLNLSFSNADNVFSSLESIPEIIYYLDVYSNKREMLYSLKKSIRVQCEDLRNGNASINSIKIYSSKPGLLYAEPFFPLDDIPLDDNEKQKLMDSVPTKILWHITPVDNVNGIAKNVPDIYAYQKMYAYNYDHVIGYLELKLNPEILTEYFNQFENNSSFHGGLFTVYKDGYPIYSSTEDTLLSVDKDISSMPENTAASSILKNTYTNTVTIPQTNLRLCITGKLSDLSGQPNNLLTLLLSLIICLLLILLIRFFMNIADLSRQILDFSTYIRTSSPDDLTLYQEEPDKYKQEYKELHHLINSYNNLIRENSTLMSKVQKMELLSQDARYQALQAQIHPHFIYGTLENIRMLALQNHDRDVADMIFSLSALIRQSLSISSKAVTMADEIEIARHYLKIQKYRFGERLNYTFKTDETLNEIRIPSFILQPILENSIIYGVSDTFDNCELDVSIYEDSVNIYIRISNTGKTISPERLTEINELLFGQRELSAFKGNHNGFALYNIKERLRIFYHGHTSIHMELDEHFTRTLIIIERSSANVSDSDC</sequence>
<evidence type="ECO:0000259" key="2">
    <source>
        <dbReference type="Pfam" id="PF06580"/>
    </source>
</evidence>
<accession>A0A1E3AY13</accession>
<dbReference type="Proteomes" id="UP000095003">
    <property type="component" value="Unassembled WGS sequence"/>
</dbReference>
<keyword evidence="3" id="KW-0418">Kinase</keyword>
<comment type="caution">
    <text evidence="3">The sequence shown here is derived from an EMBL/GenBank/DDBJ whole genome shotgun (WGS) entry which is preliminary data.</text>
</comment>
<feature type="transmembrane region" description="Helical" evidence="1">
    <location>
        <begin position="27"/>
        <end position="50"/>
    </location>
</feature>
<dbReference type="SUPFAM" id="SSF55874">
    <property type="entry name" value="ATPase domain of HSP90 chaperone/DNA topoisomerase II/histidine kinase"/>
    <property type="match status" value="1"/>
</dbReference>
<name>A0A1E3AY13_9FIRM</name>
<keyword evidence="1" id="KW-0812">Transmembrane</keyword>
<dbReference type="PATRIC" id="fig|1432052.3.peg.1430"/>
<dbReference type="AlphaFoldDB" id="A0A1E3AY13"/>
<keyword evidence="1" id="KW-0472">Membrane</keyword>
<dbReference type="GO" id="GO:0016020">
    <property type="term" value="C:membrane"/>
    <property type="evidence" value="ECO:0007669"/>
    <property type="project" value="InterPro"/>
</dbReference>
<feature type="domain" description="Signal transduction histidine kinase internal region" evidence="2">
    <location>
        <begin position="394"/>
        <end position="473"/>
    </location>
</feature>
<dbReference type="PANTHER" id="PTHR34220:SF7">
    <property type="entry name" value="SENSOR HISTIDINE KINASE YPDA"/>
    <property type="match status" value="1"/>
</dbReference>
<dbReference type="InterPro" id="IPR010559">
    <property type="entry name" value="Sig_transdc_His_kin_internal"/>
</dbReference>
<keyword evidence="1" id="KW-1133">Transmembrane helix</keyword>
<evidence type="ECO:0000313" key="4">
    <source>
        <dbReference type="Proteomes" id="UP000095003"/>
    </source>
</evidence>
<reference evidence="3 4" key="1">
    <citation type="submission" date="2016-07" db="EMBL/GenBank/DDBJ databases">
        <title>Characterization of isolates of Eisenbergiella tayi derived from blood cultures, using whole genome sequencing.</title>
        <authorList>
            <person name="Burdz T."/>
            <person name="Wiebe D."/>
            <person name="Huynh C."/>
            <person name="Bernard K."/>
        </authorList>
    </citation>
    <scope>NUCLEOTIDE SEQUENCE [LARGE SCALE GENOMIC DNA]</scope>
    <source>
        <strain evidence="3 4">NML 120489</strain>
    </source>
</reference>
<dbReference type="Gene3D" id="3.30.565.10">
    <property type="entry name" value="Histidine kinase-like ATPase, C-terminal domain"/>
    <property type="match status" value="1"/>
</dbReference>